<dbReference type="SUPFAM" id="SSF54826">
    <property type="entry name" value="Enolase N-terminal domain-like"/>
    <property type="match status" value="1"/>
</dbReference>
<keyword evidence="4" id="KW-1185">Reference proteome</keyword>
<evidence type="ECO:0000259" key="2">
    <source>
        <dbReference type="SMART" id="SM00922"/>
    </source>
</evidence>
<dbReference type="Proteomes" id="UP000295525">
    <property type="component" value="Unassembled WGS sequence"/>
</dbReference>
<dbReference type="PANTHER" id="PTHR48073">
    <property type="entry name" value="O-SUCCINYLBENZOATE SYNTHASE-RELATED"/>
    <property type="match status" value="1"/>
</dbReference>
<dbReference type="InterPro" id="IPR029065">
    <property type="entry name" value="Enolase_C-like"/>
</dbReference>
<keyword evidence="1" id="KW-0479">Metal-binding</keyword>
<sequence>MTRIVKATLRRLKLPLYRPYRLSYRTFTEFEPFFLELIDDHGRAAFSDAHVSPGSSSETRAGAWAYCLAKLNGINSDTLHGVKARLMTSLGESKVAATLLVTALEALEGSGWLKIKEHSEQELIVPISGTDQSEIELELETLFQNGFSTFKVKVGKDVLSDIKRTNTILKVLDGRGSIRLDANRAYSVDDAITFANGITRSGVDLFEQPCDADAWDDNASVARNSPIPLMLDEPICSLRDIERASDIANVKYCKVKLKRFGSLDALAEGIELIHRNGMLAVLGDGLGSEINNWMEASVAARLIKTKGEFNGFLKHIDKLFENPLPFANGRITLEKGYVPILDTDAIERVTVEKKIIEY</sequence>
<organism evidence="3 4">
    <name type="scientific">Paralcaligenes ureilyticus</name>
    <dbReference type="NCBI Taxonomy" id="627131"/>
    <lineage>
        <taxon>Bacteria</taxon>
        <taxon>Pseudomonadati</taxon>
        <taxon>Pseudomonadota</taxon>
        <taxon>Betaproteobacteria</taxon>
        <taxon>Burkholderiales</taxon>
        <taxon>Alcaligenaceae</taxon>
        <taxon>Paralcaligenes</taxon>
    </lineage>
</organism>
<evidence type="ECO:0000256" key="1">
    <source>
        <dbReference type="ARBA" id="ARBA00022723"/>
    </source>
</evidence>
<dbReference type="AlphaFoldDB" id="A0A4R3MDN0"/>
<dbReference type="GO" id="GO:0046872">
    <property type="term" value="F:metal ion binding"/>
    <property type="evidence" value="ECO:0007669"/>
    <property type="project" value="UniProtKB-KW"/>
</dbReference>
<protein>
    <submittedName>
        <fullName evidence="3">L-alanine-DL-glutamate epimerase-like enolase superfamily enzyme</fullName>
    </submittedName>
</protein>
<evidence type="ECO:0000313" key="3">
    <source>
        <dbReference type="EMBL" id="TCT09635.1"/>
    </source>
</evidence>
<dbReference type="EMBL" id="SMAJ01000003">
    <property type="protein sequence ID" value="TCT09635.1"/>
    <property type="molecule type" value="Genomic_DNA"/>
</dbReference>
<comment type="caution">
    <text evidence="3">The sequence shown here is derived from an EMBL/GenBank/DDBJ whole genome shotgun (WGS) entry which is preliminary data.</text>
</comment>
<dbReference type="PANTHER" id="PTHR48073:SF2">
    <property type="entry name" value="O-SUCCINYLBENZOATE SYNTHASE"/>
    <property type="match status" value="1"/>
</dbReference>
<name>A0A4R3MDN0_9BURK</name>
<dbReference type="InterPro" id="IPR036849">
    <property type="entry name" value="Enolase-like_C_sf"/>
</dbReference>
<dbReference type="Pfam" id="PF13378">
    <property type="entry name" value="MR_MLE_C"/>
    <property type="match status" value="1"/>
</dbReference>
<dbReference type="SUPFAM" id="SSF51604">
    <property type="entry name" value="Enolase C-terminal domain-like"/>
    <property type="match status" value="1"/>
</dbReference>
<dbReference type="Gene3D" id="3.20.20.120">
    <property type="entry name" value="Enolase-like C-terminal domain"/>
    <property type="match status" value="1"/>
</dbReference>
<feature type="domain" description="Mandelate racemase/muconate lactonizing enzyme C-terminal" evidence="2">
    <location>
        <begin position="132"/>
        <end position="228"/>
    </location>
</feature>
<reference evidence="3 4" key="1">
    <citation type="submission" date="2019-03" db="EMBL/GenBank/DDBJ databases">
        <title>Genomic Encyclopedia of Type Strains, Phase IV (KMG-IV): sequencing the most valuable type-strain genomes for metagenomic binning, comparative biology and taxonomic classification.</title>
        <authorList>
            <person name="Goeker M."/>
        </authorList>
    </citation>
    <scope>NUCLEOTIDE SEQUENCE [LARGE SCALE GENOMIC DNA]</scope>
    <source>
        <strain evidence="3 4">DSM 24591</strain>
    </source>
</reference>
<evidence type="ECO:0000313" key="4">
    <source>
        <dbReference type="Proteomes" id="UP000295525"/>
    </source>
</evidence>
<dbReference type="Gene3D" id="3.30.390.10">
    <property type="entry name" value="Enolase-like, N-terminal domain"/>
    <property type="match status" value="1"/>
</dbReference>
<dbReference type="GO" id="GO:0003824">
    <property type="term" value="F:catalytic activity"/>
    <property type="evidence" value="ECO:0007669"/>
    <property type="project" value="UniProtKB-ARBA"/>
</dbReference>
<accession>A0A4R3MDN0</accession>
<dbReference type="InterPro" id="IPR029017">
    <property type="entry name" value="Enolase-like_N"/>
</dbReference>
<dbReference type="InterPro" id="IPR013342">
    <property type="entry name" value="Mandelate_racemase_C"/>
</dbReference>
<gene>
    <name evidence="3" type="ORF">EDC26_103254</name>
</gene>
<dbReference type="SMART" id="SM00922">
    <property type="entry name" value="MR_MLE"/>
    <property type="match status" value="1"/>
</dbReference>
<proteinExistence type="predicted"/>